<evidence type="ECO:0000313" key="1">
    <source>
        <dbReference type="EMBL" id="UPL49171.1"/>
    </source>
</evidence>
<dbReference type="Gene3D" id="2.60.40.1120">
    <property type="entry name" value="Carboxypeptidase-like, regulatory domain"/>
    <property type="match status" value="1"/>
</dbReference>
<keyword evidence="2" id="KW-1185">Reference proteome</keyword>
<dbReference type="InterPro" id="IPR008969">
    <property type="entry name" value="CarboxyPept-like_regulatory"/>
</dbReference>
<dbReference type="Proteomes" id="UP000829647">
    <property type="component" value="Chromosome"/>
</dbReference>
<dbReference type="Pfam" id="PF13715">
    <property type="entry name" value="CarbopepD_reg_2"/>
    <property type="match status" value="1"/>
</dbReference>
<protein>
    <submittedName>
        <fullName evidence="1">Carboxypeptidase-like regulatory domain-containing protein</fullName>
    </submittedName>
</protein>
<organism evidence="1 2">
    <name type="scientific">Hymenobacter sublimis</name>
    <dbReference type="NCBI Taxonomy" id="2933777"/>
    <lineage>
        <taxon>Bacteria</taxon>
        <taxon>Pseudomonadati</taxon>
        <taxon>Bacteroidota</taxon>
        <taxon>Cytophagia</taxon>
        <taxon>Cytophagales</taxon>
        <taxon>Hymenobacteraceae</taxon>
        <taxon>Hymenobacter</taxon>
    </lineage>
</organism>
<gene>
    <name evidence="1" type="ORF">MWH26_18575</name>
</gene>
<dbReference type="RefSeq" id="WP_247975436.1">
    <property type="nucleotide sequence ID" value="NZ_CP095848.1"/>
</dbReference>
<proteinExistence type="predicted"/>
<accession>A0ABY4J9R8</accession>
<reference evidence="1 2" key="1">
    <citation type="submission" date="2022-04" db="EMBL/GenBank/DDBJ databases">
        <title>Hymenobacter sp. isolated from the air.</title>
        <authorList>
            <person name="Won M."/>
            <person name="Lee C.-M."/>
            <person name="Woen H.-Y."/>
            <person name="Kwon S.-W."/>
        </authorList>
    </citation>
    <scope>NUCLEOTIDE SEQUENCE [LARGE SCALE GENOMIC DNA]</scope>
    <source>
        <strain evidence="2">5516 S-25</strain>
    </source>
</reference>
<evidence type="ECO:0000313" key="2">
    <source>
        <dbReference type="Proteomes" id="UP000829647"/>
    </source>
</evidence>
<sequence length="207" mass="21512">MPRPTLSVPKPCHESWQAMTPATQGRHCAACDKVVVDFTRMSDAELLAHLGQPKGSGSTCGRFRASQLERPLLPAAPAPYYSRLMAAVLAFAGVGAAVAPAAAQLRPSTPVEQRRITMGMMAAAPAPHLALLPVVVRGIVLDSATQEPLPGVTVLVQGTTTGVSTGSDGKFELQLPASTEPAGLVEVQVSSVGYVSQLLTLRSAALH</sequence>
<name>A0ABY4J9R8_9BACT</name>
<dbReference type="EMBL" id="CP095848">
    <property type="protein sequence ID" value="UPL49171.1"/>
    <property type="molecule type" value="Genomic_DNA"/>
</dbReference>
<dbReference type="SUPFAM" id="SSF49464">
    <property type="entry name" value="Carboxypeptidase regulatory domain-like"/>
    <property type="match status" value="1"/>
</dbReference>